<accession>A0A840Q8I5</accession>
<dbReference type="RefSeq" id="WP_184727259.1">
    <property type="nucleotide sequence ID" value="NZ_JACHIW010000001.1"/>
</dbReference>
<gene>
    <name evidence="1" type="ORF">BJ970_003585</name>
</gene>
<dbReference type="AlphaFoldDB" id="A0A840Q8I5"/>
<evidence type="ECO:0000313" key="2">
    <source>
        <dbReference type="Proteomes" id="UP000584374"/>
    </source>
</evidence>
<dbReference type="Proteomes" id="UP000584374">
    <property type="component" value="Unassembled WGS sequence"/>
</dbReference>
<organism evidence="1 2">
    <name type="scientific">Saccharopolyspora phatthalungensis</name>
    <dbReference type="NCBI Taxonomy" id="664693"/>
    <lineage>
        <taxon>Bacteria</taxon>
        <taxon>Bacillati</taxon>
        <taxon>Actinomycetota</taxon>
        <taxon>Actinomycetes</taxon>
        <taxon>Pseudonocardiales</taxon>
        <taxon>Pseudonocardiaceae</taxon>
        <taxon>Saccharopolyspora</taxon>
    </lineage>
</organism>
<evidence type="ECO:0000313" key="1">
    <source>
        <dbReference type="EMBL" id="MBB5156051.1"/>
    </source>
</evidence>
<keyword evidence="2" id="KW-1185">Reference proteome</keyword>
<protein>
    <submittedName>
        <fullName evidence="1">Uncharacterized protein</fullName>
    </submittedName>
</protein>
<name>A0A840Q8I5_9PSEU</name>
<comment type="caution">
    <text evidence="1">The sequence shown here is derived from an EMBL/GenBank/DDBJ whole genome shotgun (WGS) entry which is preliminary data.</text>
</comment>
<reference evidence="1 2" key="1">
    <citation type="submission" date="2020-08" db="EMBL/GenBank/DDBJ databases">
        <title>Sequencing the genomes of 1000 actinobacteria strains.</title>
        <authorList>
            <person name="Klenk H.-P."/>
        </authorList>
    </citation>
    <scope>NUCLEOTIDE SEQUENCE [LARGE SCALE GENOMIC DNA]</scope>
    <source>
        <strain evidence="1 2">DSM 45584</strain>
    </source>
</reference>
<sequence>MVTAAKKQASEERVEQGRQDLAEQIASAILVPVDVARRVLPENGLPVYLGIGALALVDLIDWPVAVAACLGYYVLKRSKPAEPSAISH</sequence>
<proteinExistence type="predicted"/>
<dbReference type="EMBL" id="JACHIW010000001">
    <property type="protein sequence ID" value="MBB5156051.1"/>
    <property type="molecule type" value="Genomic_DNA"/>
</dbReference>